<keyword evidence="2" id="KW-1185">Reference proteome</keyword>
<dbReference type="OrthoDB" id="2404656at2759"/>
<accession>A0A162ZBC6</accession>
<dbReference type="RefSeq" id="XP_018283641.1">
    <property type="nucleotide sequence ID" value="XM_018433107.1"/>
</dbReference>
<reference evidence="2" key="1">
    <citation type="submission" date="2015-06" db="EMBL/GenBank/DDBJ databases">
        <title>Expansion of signal transduction pathways in fungi by whole-genome duplication.</title>
        <authorList>
            <consortium name="DOE Joint Genome Institute"/>
            <person name="Corrochano L.M."/>
            <person name="Kuo A."/>
            <person name="Marcet-Houben M."/>
            <person name="Polaino S."/>
            <person name="Salamov A."/>
            <person name="Villalobos J.M."/>
            <person name="Alvarez M.I."/>
            <person name="Avalos J."/>
            <person name="Benito E.P."/>
            <person name="Benoit I."/>
            <person name="Burger G."/>
            <person name="Camino L.P."/>
            <person name="Canovas D."/>
            <person name="Cerda-Olmedo E."/>
            <person name="Cheng J.-F."/>
            <person name="Dominguez A."/>
            <person name="Elias M."/>
            <person name="Eslava A.P."/>
            <person name="Glaser F."/>
            <person name="Grimwood J."/>
            <person name="Gutierrez G."/>
            <person name="Heitman J."/>
            <person name="Henrissat B."/>
            <person name="Iturriaga E.A."/>
            <person name="Lang B.F."/>
            <person name="Lavin J.L."/>
            <person name="Lee S."/>
            <person name="Li W."/>
            <person name="Lindquist E."/>
            <person name="Lopez-Garcia S."/>
            <person name="Luque E.M."/>
            <person name="Marcos A.T."/>
            <person name="Martin J."/>
            <person name="McCluskey K."/>
            <person name="Medina H.R."/>
            <person name="Miralles-Duran A."/>
            <person name="Miyazaki A."/>
            <person name="Munoz-Torres E."/>
            <person name="Oguiza J.A."/>
            <person name="Ohm R."/>
            <person name="Olmedo M."/>
            <person name="Orejas M."/>
            <person name="Ortiz-Castellanos L."/>
            <person name="Pisabarro A.G."/>
            <person name="Rodriguez-Romero J."/>
            <person name="Ruiz-Herrera J."/>
            <person name="Ruiz-Vazquez R."/>
            <person name="Sanz C."/>
            <person name="Schackwitz W."/>
            <person name="Schmutz J."/>
            <person name="Shahriari M."/>
            <person name="Shelest E."/>
            <person name="Silva-Franco F."/>
            <person name="Soanes D."/>
            <person name="Syed K."/>
            <person name="Tagua V.G."/>
            <person name="Talbot N.J."/>
            <person name="Thon M."/>
            <person name="De vries R.P."/>
            <person name="Wiebenga A."/>
            <person name="Yadav J.S."/>
            <person name="Braun E.L."/>
            <person name="Baker S."/>
            <person name="Garre V."/>
            <person name="Horwitz B."/>
            <person name="Torres-Martinez S."/>
            <person name="Idnurm A."/>
            <person name="Herrera-Estrella A."/>
            <person name="Gabaldon T."/>
            <person name="Grigoriev I.V."/>
        </authorList>
    </citation>
    <scope>NUCLEOTIDE SEQUENCE [LARGE SCALE GENOMIC DNA]</scope>
    <source>
        <strain evidence="2">NRRL 1555(-)</strain>
    </source>
</reference>
<proteinExistence type="predicted"/>
<dbReference type="Proteomes" id="UP000077315">
    <property type="component" value="Unassembled WGS sequence"/>
</dbReference>
<dbReference type="GeneID" id="28994013"/>
<organism evidence="1 2">
    <name type="scientific">Phycomyces blakesleeanus (strain ATCC 8743b / DSM 1359 / FGSC 10004 / NBRC 33097 / NRRL 1555)</name>
    <dbReference type="NCBI Taxonomy" id="763407"/>
    <lineage>
        <taxon>Eukaryota</taxon>
        <taxon>Fungi</taxon>
        <taxon>Fungi incertae sedis</taxon>
        <taxon>Mucoromycota</taxon>
        <taxon>Mucoromycotina</taxon>
        <taxon>Mucoromycetes</taxon>
        <taxon>Mucorales</taxon>
        <taxon>Phycomycetaceae</taxon>
        <taxon>Phycomyces</taxon>
    </lineage>
</organism>
<dbReference type="InParanoid" id="A0A162ZBC6"/>
<gene>
    <name evidence="1" type="ORF">PHYBLDRAFT_153291</name>
</gene>
<name>A0A162ZBC6_PHYB8</name>
<evidence type="ECO:0000313" key="2">
    <source>
        <dbReference type="Proteomes" id="UP000077315"/>
    </source>
</evidence>
<dbReference type="VEuPathDB" id="FungiDB:PHYBLDRAFT_153291"/>
<evidence type="ECO:0000313" key="1">
    <source>
        <dbReference type="EMBL" id="OAD65601.1"/>
    </source>
</evidence>
<dbReference type="EMBL" id="KV441009">
    <property type="protein sequence ID" value="OAD65601.1"/>
    <property type="molecule type" value="Genomic_DNA"/>
</dbReference>
<sequence length="233" mass="27067">MAMTTTTLSLWTAAIGRMKNTYKRTWWVRRVVPVFQTFANQTGMLSFDWCECEVRHHALADEDPENCKQKTRFANGLGYVWTGMERLVMEGSSEQYKERIPKTIDDSFKQIHSMFNMLKCIANTHLNSSFQTFLQTRVYDIQSARETIALSKVQMNDQVKYIHQQVLTTTIPTRPQERNKWLGVFNVVAYLLTALEAQVDNLVLLDDEQEGKIDVEAEEKVHVKLCHIIPDMQ</sequence>
<dbReference type="AlphaFoldDB" id="A0A162ZBC6"/>
<protein>
    <submittedName>
        <fullName evidence="1">Uncharacterized protein</fullName>
    </submittedName>
</protein>